<evidence type="ECO:0000256" key="1">
    <source>
        <dbReference type="ARBA" id="ARBA00004766"/>
    </source>
</evidence>
<feature type="domain" description="Aspartate/glutamate/uridylate kinase" evidence="10">
    <location>
        <begin position="4"/>
        <end position="282"/>
    </location>
</feature>
<evidence type="ECO:0000256" key="8">
    <source>
        <dbReference type="RuleBase" id="RU003448"/>
    </source>
</evidence>
<dbReference type="InterPro" id="IPR001048">
    <property type="entry name" value="Asp/Glu/Uridylate_kinase"/>
</dbReference>
<comment type="pathway">
    <text evidence="9">Amino-acid biosynthesis; L-threonine biosynthesis; L-threonine from L-aspartate: step 1/5.</text>
</comment>
<reference evidence="11 12" key="1">
    <citation type="journal article" date="2024" name="Microbiology">
        <title>Methylomarinum rosea sp. nov., a novel halophilic methanotrophic bacterium from the hypersaline Lake Elton.</title>
        <authorList>
            <person name="Suleimanov R.Z."/>
            <person name="Oshkin I.Y."/>
            <person name="Danilova O.V."/>
            <person name="Suzina N.E."/>
            <person name="Dedysh S.N."/>
        </authorList>
    </citation>
    <scope>NUCLEOTIDE SEQUENCE [LARGE SCALE GENOMIC DNA]</scope>
    <source>
        <strain evidence="11 12">Ch1-1</strain>
    </source>
</reference>
<dbReference type="SUPFAM" id="SSF53633">
    <property type="entry name" value="Carbamate kinase-like"/>
    <property type="match status" value="1"/>
</dbReference>
<dbReference type="InterPro" id="IPR001341">
    <property type="entry name" value="Asp_kinase"/>
</dbReference>
<dbReference type="EMBL" id="CP157743">
    <property type="protein sequence ID" value="XBS21597.1"/>
    <property type="molecule type" value="Genomic_DNA"/>
</dbReference>
<evidence type="ECO:0000256" key="7">
    <source>
        <dbReference type="ARBA" id="ARBA00047872"/>
    </source>
</evidence>
<evidence type="ECO:0000256" key="5">
    <source>
        <dbReference type="ARBA" id="ARBA00022777"/>
    </source>
</evidence>
<dbReference type="AlphaFoldDB" id="A0AAU7NX81"/>
<evidence type="ECO:0000313" key="11">
    <source>
        <dbReference type="EMBL" id="XBS21597.1"/>
    </source>
</evidence>
<evidence type="ECO:0000256" key="3">
    <source>
        <dbReference type="ARBA" id="ARBA00022679"/>
    </source>
</evidence>
<dbReference type="NCBIfam" id="TIGR00657">
    <property type="entry name" value="asp_kinases"/>
    <property type="match status" value="1"/>
</dbReference>
<keyword evidence="5 8" id="KW-0418">Kinase</keyword>
<dbReference type="Pfam" id="PF00696">
    <property type="entry name" value="AA_kinase"/>
    <property type="match status" value="1"/>
</dbReference>
<dbReference type="Gene3D" id="3.30.2130.10">
    <property type="entry name" value="VC0802-like"/>
    <property type="match status" value="1"/>
</dbReference>
<name>A0AAU7NX81_9GAMM</name>
<keyword evidence="6" id="KW-0067">ATP-binding</keyword>
<dbReference type="GO" id="GO:0004072">
    <property type="term" value="F:aspartate kinase activity"/>
    <property type="evidence" value="ECO:0007669"/>
    <property type="project" value="UniProtKB-EC"/>
</dbReference>
<dbReference type="PROSITE" id="PS00324">
    <property type="entry name" value="ASPARTOKINASE"/>
    <property type="match status" value="1"/>
</dbReference>
<comment type="pathway">
    <text evidence="9">Amino-acid biosynthesis; L-methionine biosynthesis via de novo pathway; L-homoserine from L-aspartate: step 1/3.</text>
</comment>
<keyword evidence="12" id="KW-1185">Reference proteome</keyword>
<proteinExistence type="inferred from homology"/>
<dbReference type="GO" id="GO:0009090">
    <property type="term" value="P:homoserine biosynthetic process"/>
    <property type="evidence" value="ECO:0007669"/>
    <property type="project" value="TreeGrafter"/>
</dbReference>
<dbReference type="InterPro" id="IPR036393">
    <property type="entry name" value="AceGlu_kinase-like_sf"/>
</dbReference>
<dbReference type="Gene3D" id="3.40.1160.10">
    <property type="entry name" value="Acetylglutamate kinase-like"/>
    <property type="match status" value="1"/>
</dbReference>
<dbReference type="InterPro" id="IPR045865">
    <property type="entry name" value="ACT-like_dom_sf"/>
</dbReference>
<dbReference type="SUPFAM" id="SSF55021">
    <property type="entry name" value="ACT-like"/>
    <property type="match status" value="2"/>
</dbReference>
<dbReference type="GO" id="GO:0005524">
    <property type="term" value="F:ATP binding"/>
    <property type="evidence" value="ECO:0007669"/>
    <property type="project" value="UniProtKB-KW"/>
</dbReference>
<dbReference type="GO" id="GO:0009089">
    <property type="term" value="P:lysine biosynthetic process via diaminopimelate"/>
    <property type="evidence" value="ECO:0007669"/>
    <property type="project" value="TreeGrafter"/>
</dbReference>
<protein>
    <recommendedName>
        <fullName evidence="8">Aspartokinase</fullName>
        <ecNumber evidence="8">2.7.2.4</ecNumber>
    </recommendedName>
</protein>
<comment type="pathway">
    <text evidence="1 9">Amino-acid biosynthesis; L-lysine biosynthesis via DAP pathway; (S)-tetrahydrodipicolinate from L-aspartate: step 1/4.</text>
</comment>
<organism evidence="11 12">
    <name type="scientific">Methylomarinum roseum</name>
    <dbReference type="NCBI Taxonomy" id="3067653"/>
    <lineage>
        <taxon>Bacteria</taxon>
        <taxon>Pseudomonadati</taxon>
        <taxon>Pseudomonadota</taxon>
        <taxon>Gammaproteobacteria</taxon>
        <taxon>Methylococcales</taxon>
        <taxon>Methylococcaceae</taxon>
        <taxon>Methylomarinum</taxon>
    </lineage>
</organism>
<dbReference type="RefSeq" id="WP_305909415.1">
    <property type="nucleotide sequence ID" value="NZ_CP157743.1"/>
</dbReference>
<evidence type="ECO:0000256" key="4">
    <source>
        <dbReference type="ARBA" id="ARBA00022741"/>
    </source>
</evidence>
<sequence length="453" mass="50060">MTDIIVCKFGGSSVANSNQIEKVRRIVADDDQRRIVVVSAPGRIDSNEQKITDHLINIATGGAHFREQRLNIGAAASKEAVIKRFSGIIQDLGVDTGNLLSELRRDLETSLHGERRIAFLSSRGEHYNARIIAAYFASKHGMKAEVKLPEDFGFQVSDEYLNAQLLEPSYDKIATLLDSDVIAVVPGFYGVTERGEVAVFSRGGSDLTGSEIAHALDAARYENWTDVSGVFEADPRLISRARAIPRLTFKEIRLLSSKGFNVFHLNAMLPCRERKIPIHIRNTNKPSDPGTVILSERVPEEGVVGIARLDNVAYIYLEKDQLGEEIGFTAELLSIFQDFGIQTYHYPTDKDDISVVVNQNDLTGTINDLRRRIEQKLKPDFMDVVYNLSILTPVGMGLKGNSFPMVDALGALGDAHIPIEMIDQSPSQICFHIGVQHAVADVALQILYDTLIG</sequence>
<dbReference type="InterPro" id="IPR018042">
    <property type="entry name" value="Aspartate_kinase_CS"/>
</dbReference>
<dbReference type="EC" id="2.7.2.4" evidence="8"/>
<comment type="catalytic activity">
    <reaction evidence="7 8">
        <text>L-aspartate + ATP = 4-phospho-L-aspartate + ADP</text>
        <dbReference type="Rhea" id="RHEA:23776"/>
        <dbReference type="ChEBI" id="CHEBI:29991"/>
        <dbReference type="ChEBI" id="CHEBI:30616"/>
        <dbReference type="ChEBI" id="CHEBI:57535"/>
        <dbReference type="ChEBI" id="CHEBI:456216"/>
        <dbReference type="EC" id="2.7.2.4"/>
    </reaction>
</comment>
<dbReference type="GO" id="GO:0016491">
    <property type="term" value="F:oxidoreductase activity"/>
    <property type="evidence" value="ECO:0007669"/>
    <property type="project" value="UniProtKB-KW"/>
</dbReference>
<dbReference type="Proteomes" id="UP001225378">
    <property type="component" value="Chromosome"/>
</dbReference>
<dbReference type="KEGG" id="mech:Q9L42_005595"/>
<evidence type="ECO:0000256" key="6">
    <source>
        <dbReference type="ARBA" id="ARBA00022840"/>
    </source>
</evidence>
<evidence type="ECO:0000259" key="10">
    <source>
        <dbReference type="Pfam" id="PF00696"/>
    </source>
</evidence>
<gene>
    <name evidence="11" type="ORF">Q9L42_005595</name>
</gene>
<evidence type="ECO:0000256" key="2">
    <source>
        <dbReference type="ARBA" id="ARBA00010122"/>
    </source>
</evidence>
<accession>A0AAU7NX81</accession>
<keyword evidence="3 8" id="KW-0808">Transferase</keyword>
<evidence type="ECO:0000313" key="12">
    <source>
        <dbReference type="Proteomes" id="UP001225378"/>
    </source>
</evidence>
<dbReference type="GO" id="GO:0005829">
    <property type="term" value="C:cytosol"/>
    <property type="evidence" value="ECO:0007669"/>
    <property type="project" value="TreeGrafter"/>
</dbReference>
<dbReference type="Gene3D" id="1.20.120.1320">
    <property type="entry name" value="Aspartokinase, catalytic domain"/>
    <property type="match status" value="1"/>
</dbReference>
<dbReference type="InterPro" id="IPR042199">
    <property type="entry name" value="AsparK_Bifunc_asparK/hSer_DH"/>
</dbReference>
<keyword evidence="9" id="KW-0028">Amino-acid biosynthesis</keyword>
<keyword evidence="4" id="KW-0547">Nucleotide-binding</keyword>
<comment type="similarity">
    <text evidence="2 8">Belongs to the aspartokinase family.</text>
</comment>
<evidence type="ECO:0000256" key="9">
    <source>
        <dbReference type="RuleBase" id="RU004249"/>
    </source>
</evidence>
<dbReference type="PANTHER" id="PTHR21499">
    <property type="entry name" value="ASPARTATE KINASE"/>
    <property type="match status" value="1"/>
</dbReference>
<dbReference type="PANTHER" id="PTHR21499:SF67">
    <property type="entry name" value="ASPARTOKINASE 3"/>
    <property type="match status" value="1"/>
</dbReference>